<dbReference type="Gene3D" id="2.30.40.10">
    <property type="entry name" value="Urease, subunit C, domain 1"/>
    <property type="match status" value="1"/>
</dbReference>
<reference evidence="3 4" key="1">
    <citation type="submission" date="2019-11" db="EMBL/GenBank/DDBJ databases">
        <title>P. haliotis isolates from Z. marina roots.</title>
        <authorList>
            <person name="Cohen M."/>
            <person name="Jospin G."/>
            <person name="Eisen J.A."/>
            <person name="Coil D.A."/>
        </authorList>
    </citation>
    <scope>NUCLEOTIDE SEQUENCE [LARGE SCALE GENOMIC DNA]</scope>
    <source>
        <strain evidence="3 4">UCD-MCMsp1aY</strain>
    </source>
</reference>
<evidence type="ECO:0000259" key="2">
    <source>
        <dbReference type="Pfam" id="PF07969"/>
    </source>
</evidence>
<dbReference type="SUPFAM" id="SSF51556">
    <property type="entry name" value="Metallo-dependent hydrolases"/>
    <property type="match status" value="1"/>
</dbReference>
<dbReference type="GO" id="GO:0016810">
    <property type="term" value="F:hydrolase activity, acting on carbon-nitrogen (but not peptide) bonds"/>
    <property type="evidence" value="ECO:0007669"/>
    <property type="project" value="InterPro"/>
</dbReference>
<keyword evidence="4" id="KW-1185">Reference proteome</keyword>
<dbReference type="AlphaFoldDB" id="A0A6N8F7W3"/>
<dbReference type="Gene3D" id="3.20.20.140">
    <property type="entry name" value="Metal-dependent hydrolases"/>
    <property type="match status" value="1"/>
</dbReference>
<evidence type="ECO:0000256" key="1">
    <source>
        <dbReference type="SAM" id="SignalP"/>
    </source>
</evidence>
<dbReference type="Gene3D" id="3.10.310.70">
    <property type="match status" value="1"/>
</dbReference>
<dbReference type="PANTHER" id="PTHR22642:SF2">
    <property type="entry name" value="PROTEIN LONG AFTER FAR-RED 3"/>
    <property type="match status" value="1"/>
</dbReference>
<comment type="caution">
    <text evidence="3">The sequence shown here is derived from an EMBL/GenBank/DDBJ whole genome shotgun (WGS) entry which is preliminary data.</text>
</comment>
<dbReference type="SUPFAM" id="SSF51338">
    <property type="entry name" value="Composite domain of metallo-dependent hydrolases"/>
    <property type="match status" value="1"/>
</dbReference>
<accession>A0A6N8F7W3</accession>
<dbReference type="InterPro" id="IPR011059">
    <property type="entry name" value="Metal-dep_hydrolase_composite"/>
</dbReference>
<dbReference type="InterPro" id="IPR032466">
    <property type="entry name" value="Metal_Hydrolase"/>
</dbReference>
<dbReference type="Proteomes" id="UP000439994">
    <property type="component" value="Unassembled WGS sequence"/>
</dbReference>
<dbReference type="RefSeq" id="WP_155695457.1">
    <property type="nucleotide sequence ID" value="NZ_WOCD01000003.1"/>
</dbReference>
<dbReference type="InterPro" id="IPR013108">
    <property type="entry name" value="Amidohydro_3"/>
</dbReference>
<keyword evidence="1" id="KW-0732">Signal</keyword>
<dbReference type="OrthoDB" id="9031471at2"/>
<feature type="chain" id="PRO_5026811023" evidence="1">
    <location>
        <begin position="22"/>
        <end position="533"/>
    </location>
</feature>
<sequence>MKTKTMSMLIILLLCSGCSTVDTLYVNGTIWTGVKGAEQATVLAIKGNKIAFVGTDVPIGLSSESVIDLQGRFVMHGFIDNHVHFFEGGAALASVDLRQVSSREEFIQKIIQFSQELQPERWVLNGNWDHEQWGGFLPHKSWIDQGTSKNPVYVIRTDGHMALANSLALKLANITRDTPDPEGGKIMRDKTGKPTGILKGNALNLILEVIPEPSEEELLEQFTLAQNHALALGLSKVHAVTAYPTETKMLQYFKLARDRKVMKIRSFVSTPIESLSDAASTVSNEGRGDHLLSFGGVKGFIDGSLGARTAWFHKPYYDESTNYGLPLNNPEVFNEWLKSADEAELSLSIHALGDRGIDTVIKQLENIAGDSISEKRYRIEHFQHPTAQAIQKVAEHGIIVSMQPYHAIDDGRWAEQRIGPIRLQTTYAFKSILDAGGLLTFGSDWPVAPLSPIEGIYAAVTRRTLDDKHPNGWVPKQKITVEEALTAYTVTNSYAFNNETTSGTLEKENMPISSFCPLILDKSHLEKFETLEF</sequence>
<proteinExistence type="predicted"/>
<evidence type="ECO:0000313" key="4">
    <source>
        <dbReference type="Proteomes" id="UP000439994"/>
    </source>
</evidence>
<dbReference type="InterPro" id="IPR033932">
    <property type="entry name" value="YtcJ-like"/>
</dbReference>
<name>A0A6N8F7W3_9GAMM</name>
<feature type="signal peptide" evidence="1">
    <location>
        <begin position="1"/>
        <end position="21"/>
    </location>
</feature>
<dbReference type="Pfam" id="PF07969">
    <property type="entry name" value="Amidohydro_3"/>
    <property type="match status" value="1"/>
</dbReference>
<protein>
    <submittedName>
        <fullName evidence="3">Amidohydrolase family protein</fullName>
    </submittedName>
</protein>
<dbReference type="PANTHER" id="PTHR22642">
    <property type="entry name" value="IMIDAZOLONEPROPIONASE"/>
    <property type="match status" value="1"/>
</dbReference>
<organism evidence="3 4">
    <name type="scientific">Psychrosphaera haliotis</name>
    <dbReference type="NCBI Taxonomy" id="555083"/>
    <lineage>
        <taxon>Bacteria</taxon>
        <taxon>Pseudomonadati</taxon>
        <taxon>Pseudomonadota</taxon>
        <taxon>Gammaproteobacteria</taxon>
        <taxon>Alteromonadales</taxon>
        <taxon>Pseudoalteromonadaceae</taxon>
        <taxon>Psychrosphaera</taxon>
    </lineage>
</organism>
<keyword evidence="3" id="KW-0378">Hydrolase</keyword>
<gene>
    <name evidence="3" type="ORF">GNP35_07110</name>
</gene>
<feature type="domain" description="Amidohydrolase 3" evidence="2">
    <location>
        <begin position="66"/>
        <end position="506"/>
    </location>
</feature>
<dbReference type="CDD" id="cd01300">
    <property type="entry name" value="YtcJ_like"/>
    <property type="match status" value="1"/>
</dbReference>
<dbReference type="EMBL" id="WOCD01000003">
    <property type="protein sequence ID" value="MUH72264.1"/>
    <property type="molecule type" value="Genomic_DNA"/>
</dbReference>
<evidence type="ECO:0000313" key="3">
    <source>
        <dbReference type="EMBL" id="MUH72264.1"/>
    </source>
</evidence>